<dbReference type="GO" id="GO:0099536">
    <property type="term" value="P:synaptic signaling"/>
    <property type="evidence" value="ECO:0007669"/>
    <property type="project" value="TreeGrafter"/>
</dbReference>
<comment type="caution">
    <text evidence="7">The sequence shown here is derived from an EMBL/GenBank/DDBJ whole genome shotgun (WGS) entry which is preliminary data.</text>
</comment>
<dbReference type="SUPFAM" id="SSF46966">
    <property type="entry name" value="Spectrin repeat"/>
    <property type="match status" value="1"/>
</dbReference>
<dbReference type="SMART" id="SM00150">
    <property type="entry name" value="SPEC"/>
    <property type="match status" value="1"/>
</dbReference>
<sequence>MTTRANDTTGSTCLVIYERRSRSVPTTKKRDRPLAFSAISHPCNDLGDVSNEGHYSTDDHDDSANKILKSHRRRSEEIVHDLVLERFKGRSEMNYFLGQGHAVPYGSNPDSNHLLRDSQGQAPMCVKMSNLGRKVVSFQQDVPNCDTEATVNECLPPSYEILSTTQNSHKADRPSTSDMNSHGTVPRETRRTRQKSVRPQKLPGIAYLMEGEHCPGSYSLGGRPIEAAASSSSSLPTPFPTHEDEDDGPTVALSTPARQKNRDDRSVVGCRSSNGNPRQSPADSHPEPDQVAITSTIQGRMDKTTGSKAALKFAKQTVEVMDLGGSLPDLTIIEDFEKNTSLFAPIKSQTLNRTKREINADARKRWRLAFERIQLAVADGTVDQISNDDIDVNEIRSVEDALMTGDRGCISDSGELSDEAKAKLAKVKWKQVLKRLDEEKSFFRFKKGEASKHWREKSQLVGDRLREKSVAWREKTLRAEHKISDRANEMFKEHHQTHPDSEDGATKHKPDEIKGGLMERSKTLKVRGKKAKDAIKQRSVSASRALVERSKELSHTLRKPTEETGTKAKRTISPFRFRSSQPNPDRDGSEPPHHPRPDSSPGNNTLSKRERGRSRKKPAVTQLREHWEDTSGKVMARKVQLEDLLEDNQQFESKRREVEAWLCRMENWQARMRPVGHTPDVMEAQVREQKSFHAEVHQYKAHIEEFNHLTQDLISNYQNDDAAKIKKLTEHVNQRYNQLNTSIATRGKLLHSGMTSFQTLNPSFDVFTSWVREMETKLDQTGRDVQRNKNKGDRPDALVMKHFQ</sequence>
<reference evidence="7 8" key="1">
    <citation type="journal article" date="2018" name="Nat. Ecol. Evol.">
        <title>Genomic signatures of mitonuclear coevolution across populations of Tigriopus californicus.</title>
        <authorList>
            <person name="Barreto F.S."/>
            <person name="Watson E.T."/>
            <person name="Lima T.G."/>
            <person name="Willett C.S."/>
            <person name="Edmands S."/>
            <person name="Li W."/>
            <person name="Burton R.S."/>
        </authorList>
    </citation>
    <scope>NUCLEOTIDE SEQUENCE [LARGE SCALE GENOMIC DNA]</scope>
    <source>
        <strain evidence="7 8">San Diego</strain>
    </source>
</reference>
<feature type="compositionally biased region" description="Basic and acidic residues" evidence="6">
    <location>
        <begin position="779"/>
        <end position="796"/>
    </location>
</feature>
<dbReference type="CDD" id="cd00176">
    <property type="entry name" value="SPEC"/>
    <property type="match status" value="1"/>
</dbReference>
<dbReference type="AlphaFoldDB" id="A0A553PGD0"/>
<dbReference type="InterPro" id="IPR002017">
    <property type="entry name" value="Spectrin_repeat"/>
</dbReference>
<dbReference type="PANTHER" id="PTHR12268">
    <property type="entry name" value="E3 UBIQUITIN-PROTEIN LIGASE KCMF1"/>
    <property type="match status" value="1"/>
</dbReference>
<feature type="region of interest" description="Disordered" evidence="6">
    <location>
        <begin position="484"/>
        <end position="631"/>
    </location>
</feature>
<dbReference type="Pfam" id="PF00435">
    <property type="entry name" value="Spectrin"/>
    <property type="match status" value="1"/>
</dbReference>
<feature type="region of interest" description="Disordered" evidence="6">
    <location>
        <begin position="165"/>
        <end position="202"/>
    </location>
</feature>
<accession>A0A553PGD0</accession>
<feature type="region of interest" description="Disordered" evidence="6">
    <location>
        <begin position="779"/>
        <end position="804"/>
    </location>
</feature>
<proteinExistence type="predicted"/>
<evidence type="ECO:0000313" key="8">
    <source>
        <dbReference type="Proteomes" id="UP000318571"/>
    </source>
</evidence>
<keyword evidence="3" id="KW-0963">Cytoplasm</keyword>
<organism evidence="7 8">
    <name type="scientific">Tigriopus californicus</name>
    <name type="common">Marine copepod</name>
    <dbReference type="NCBI Taxonomy" id="6832"/>
    <lineage>
        <taxon>Eukaryota</taxon>
        <taxon>Metazoa</taxon>
        <taxon>Ecdysozoa</taxon>
        <taxon>Arthropoda</taxon>
        <taxon>Crustacea</taxon>
        <taxon>Multicrustacea</taxon>
        <taxon>Hexanauplia</taxon>
        <taxon>Copepoda</taxon>
        <taxon>Harpacticoida</taxon>
        <taxon>Harpacticidae</taxon>
        <taxon>Tigriopus</taxon>
    </lineage>
</organism>
<dbReference type="Gene3D" id="1.20.58.60">
    <property type="match status" value="1"/>
</dbReference>
<comment type="subcellular location">
    <subcellularLocation>
        <location evidence="1">Cell membrane</location>
        <topology evidence="1">Peripheral membrane protein</topology>
        <orientation evidence="1">Cytoplasmic side</orientation>
    </subcellularLocation>
    <subcellularLocation>
        <location evidence="2">Cytoplasm</location>
    </subcellularLocation>
</comment>
<dbReference type="Proteomes" id="UP000318571">
    <property type="component" value="Chromosome 5"/>
</dbReference>
<evidence type="ECO:0000313" key="7">
    <source>
        <dbReference type="EMBL" id="TRY76730.1"/>
    </source>
</evidence>
<keyword evidence="8" id="KW-1185">Reference proteome</keyword>
<dbReference type="InterPro" id="IPR050774">
    <property type="entry name" value="KCMF1/Dystrophin"/>
</dbReference>
<name>A0A553PGD0_TIGCA</name>
<dbReference type="GO" id="GO:0045202">
    <property type="term" value="C:synapse"/>
    <property type="evidence" value="ECO:0007669"/>
    <property type="project" value="GOC"/>
</dbReference>
<feature type="compositionally biased region" description="Basic and acidic residues" evidence="6">
    <location>
        <begin position="584"/>
        <end position="597"/>
    </location>
</feature>
<evidence type="ECO:0000256" key="3">
    <source>
        <dbReference type="ARBA" id="ARBA00022490"/>
    </source>
</evidence>
<dbReference type="GO" id="GO:0005886">
    <property type="term" value="C:plasma membrane"/>
    <property type="evidence" value="ECO:0007669"/>
    <property type="project" value="TreeGrafter"/>
</dbReference>
<feature type="non-terminal residue" evidence="7">
    <location>
        <position position="804"/>
    </location>
</feature>
<keyword evidence="4" id="KW-0106">Calcium</keyword>
<evidence type="ECO:0000256" key="6">
    <source>
        <dbReference type="SAM" id="MobiDB-lite"/>
    </source>
</evidence>
<keyword evidence="5" id="KW-0206">Cytoskeleton</keyword>
<feature type="compositionally biased region" description="Basic and acidic residues" evidence="6">
    <location>
        <begin position="484"/>
        <end position="522"/>
    </location>
</feature>
<evidence type="ECO:0000256" key="2">
    <source>
        <dbReference type="ARBA" id="ARBA00004496"/>
    </source>
</evidence>
<evidence type="ECO:0000256" key="1">
    <source>
        <dbReference type="ARBA" id="ARBA00004413"/>
    </source>
</evidence>
<dbReference type="EMBL" id="VCGU01000004">
    <property type="protein sequence ID" value="TRY76730.1"/>
    <property type="molecule type" value="Genomic_DNA"/>
</dbReference>
<gene>
    <name evidence="7" type="ORF">TCAL_11879</name>
</gene>
<protein>
    <submittedName>
        <fullName evidence="7">Uncharacterized protein</fullName>
    </submittedName>
</protein>
<dbReference type="InterPro" id="IPR018159">
    <property type="entry name" value="Spectrin/alpha-actinin"/>
</dbReference>
<evidence type="ECO:0000256" key="5">
    <source>
        <dbReference type="ARBA" id="ARBA00023212"/>
    </source>
</evidence>
<feature type="compositionally biased region" description="Basic and acidic residues" evidence="6">
    <location>
        <begin position="546"/>
        <end position="566"/>
    </location>
</feature>
<dbReference type="STRING" id="6832.A0A553PGD0"/>
<feature type="region of interest" description="Disordered" evidence="6">
    <location>
        <begin position="218"/>
        <end position="289"/>
    </location>
</feature>
<dbReference type="PANTHER" id="PTHR12268:SF14">
    <property type="entry name" value="DYSTROPHIN-1"/>
    <property type="match status" value="1"/>
</dbReference>
<evidence type="ECO:0000256" key="4">
    <source>
        <dbReference type="ARBA" id="ARBA00022837"/>
    </source>
</evidence>
<feature type="compositionally biased region" description="Polar residues" evidence="6">
    <location>
        <begin position="271"/>
        <end position="282"/>
    </location>
</feature>